<feature type="domain" description="GP-PDE" evidence="1">
    <location>
        <begin position="40"/>
        <end position="271"/>
    </location>
</feature>
<reference evidence="2 3" key="1">
    <citation type="submission" date="2015-11" db="EMBL/GenBank/DDBJ databases">
        <title>Draft genome sequences of new species of the genus Lactobacillus isolated from orchardgrass silage.</title>
        <authorList>
            <person name="Tohno M."/>
            <person name="Tanizawa Y."/>
            <person name="Arita M."/>
        </authorList>
    </citation>
    <scope>NUCLEOTIDE SEQUENCE [LARGE SCALE GENOMIC DNA]</scope>
    <source>
        <strain evidence="2 3">IWT25</strain>
    </source>
</reference>
<evidence type="ECO:0000259" key="1">
    <source>
        <dbReference type="PROSITE" id="PS51704"/>
    </source>
</evidence>
<dbReference type="AlphaFoldDB" id="A0A1Z5IX52"/>
<dbReference type="CDD" id="cd08556">
    <property type="entry name" value="GDPD"/>
    <property type="match status" value="1"/>
</dbReference>
<dbReference type="GO" id="GO:0006629">
    <property type="term" value="P:lipid metabolic process"/>
    <property type="evidence" value="ECO:0007669"/>
    <property type="project" value="InterPro"/>
</dbReference>
<sequence precursor="true">MKIKGPLLFGITVLGFTGATMGHIPTAHALSVRQYNVNHPLIISHRGSPLKFPEHSYAGYNYAIKHGSHFIEQDVVLSKDKQLIDSHDNNLKRTLGRNVNITSSNYRKLKRYKFKNGEHLHTLPALFKKYGKSTNYVVESKKSTAGNWVLENKMVAAIKHYHVADHVILQSFNQKSLAYLHRRLPHAPTMLLLTGDDSKDIFQIANEVPKYVSFTSVYTNAMKPGQIEAIHATGKKAIAYTIDNRAQVRQAKKAKVDGIFTDDSYFTEKLF</sequence>
<dbReference type="InterPro" id="IPR017946">
    <property type="entry name" value="PLC-like_Pdiesterase_TIM-brl"/>
</dbReference>
<dbReference type="GO" id="GO:0008081">
    <property type="term" value="F:phosphoric diester hydrolase activity"/>
    <property type="evidence" value="ECO:0007669"/>
    <property type="project" value="InterPro"/>
</dbReference>
<dbReference type="EMBL" id="BCMI01000016">
    <property type="protein sequence ID" value="GAX06380.1"/>
    <property type="molecule type" value="Genomic_DNA"/>
</dbReference>
<dbReference type="Proteomes" id="UP000198414">
    <property type="component" value="Unassembled WGS sequence"/>
</dbReference>
<organism evidence="2 3">
    <name type="scientific">Secundilactobacillus pentosiphilus</name>
    <dbReference type="NCBI Taxonomy" id="1714682"/>
    <lineage>
        <taxon>Bacteria</taxon>
        <taxon>Bacillati</taxon>
        <taxon>Bacillota</taxon>
        <taxon>Bacilli</taxon>
        <taxon>Lactobacillales</taxon>
        <taxon>Lactobacillaceae</taxon>
        <taxon>Secundilactobacillus</taxon>
    </lineage>
</organism>
<gene>
    <name evidence="2" type="primary">ugpQ_2</name>
    <name evidence="2" type="ORF">IWT25_01724</name>
</gene>
<dbReference type="RefSeq" id="WP_089121424.1">
    <property type="nucleotide sequence ID" value="NZ_BCMI01000016.1"/>
</dbReference>
<dbReference type="Pfam" id="PF03009">
    <property type="entry name" value="GDPD"/>
    <property type="match status" value="1"/>
</dbReference>
<comment type="caution">
    <text evidence="2">The sequence shown here is derived from an EMBL/GenBank/DDBJ whole genome shotgun (WGS) entry which is preliminary data.</text>
</comment>
<name>A0A1Z5IX52_9LACO</name>
<dbReference type="OrthoDB" id="384721at2"/>
<evidence type="ECO:0000313" key="3">
    <source>
        <dbReference type="Proteomes" id="UP000198414"/>
    </source>
</evidence>
<accession>A0A1Z5IX52</accession>
<dbReference type="SUPFAM" id="SSF51695">
    <property type="entry name" value="PLC-like phosphodiesterases"/>
    <property type="match status" value="1"/>
</dbReference>
<dbReference type="PROSITE" id="PS51704">
    <property type="entry name" value="GP_PDE"/>
    <property type="match status" value="1"/>
</dbReference>
<dbReference type="PANTHER" id="PTHR46211:SF14">
    <property type="entry name" value="GLYCEROPHOSPHODIESTER PHOSPHODIESTERASE"/>
    <property type="match status" value="1"/>
</dbReference>
<dbReference type="Gene3D" id="3.20.20.190">
    <property type="entry name" value="Phosphatidylinositol (PI) phosphodiesterase"/>
    <property type="match status" value="1"/>
</dbReference>
<proteinExistence type="predicted"/>
<dbReference type="PANTHER" id="PTHR46211">
    <property type="entry name" value="GLYCEROPHOSPHORYL DIESTER PHOSPHODIESTERASE"/>
    <property type="match status" value="1"/>
</dbReference>
<protein>
    <submittedName>
        <fullName evidence="2">Glycerophosphoryl diester phosphodiesterase family protein</fullName>
    </submittedName>
</protein>
<evidence type="ECO:0000313" key="2">
    <source>
        <dbReference type="EMBL" id="GAX06380.1"/>
    </source>
</evidence>
<dbReference type="InterPro" id="IPR030395">
    <property type="entry name" value="GP_PDE_dom"/>
</dbReference>